<reference evidence="2" key="1">
    <citation type="submission" date="2020-09" db="EMBL/GenBank/DDBJ databases">
        <title>New species isolated from human feces.</title>
        <authorList>
            <person name="Kitahara M."/>
            <person name="Shigeno Y."/>
            <person name="Shime M."/>
            <person name="Matsumoto Y."/>
            <person name="Nakamura S."/>
            <person name="Motooka D."/>
            <person name="Fukuoka S."/>
            <person name="Nishikawa H."/>
            <person name="Benno Y."/>
        </authorList>
    </citation>
    <scope>NUCLEOTIDE SEQUENCE</scope>
    <source>
        <strain evidence="2">MM35</strain>
    </source>
</reference>
<feature type="coiled-coil region" evidence="1">
    <location>
        <begin position="6"/>
        <end position="33"/>
    </location>
</feature>
<dbReference type="AlphaFoldDB" id="A0A810PSC8"/>
<sequence>MSSNEMDSKIKELRELRRMADELAGEIESITDSIKTHMDAEGVDTISGTDWKVTYKAVTSSRIDTSALKKALPDVVERFSKTTTARRFCIA</sequence>
<organism evidence="2 3">
    <name type="scientific">Vescimonas fastidiosa</name>
    <dbReference type="NCBI Taxonomy" id="2714353"/>
    <lineage>
        <taxon>Bacteria</taxon>
        <taxon>Bacillati</taxon>
        <taxon>Bacillota</taxon>
        <taxon>Clostridia</taxon>
        <taxon>Eubacteriales</taxon>
        <taxon>Oscillospiraceae</taxon>
        <taxon>Vescimonas</taxon>
    </lineage>
</organism>
<gene>
    <name evidence="2" type="ORF">MM35RIKEN_09160</name>
</gene>
<dbReference type="Proteomes" id="UP000681343">
    <property type="component" value="Chromosome"/>
</dbReference>
<keyword evidence="3" id="KW-1185">Reference proteome</keyword>
<keyword evidence="1" id="KW-0175">Coiled coil</keyword>
<evidence type="ECO:0000313" key="2">
    <source>
        <dbReference type="EMBL" id="BCK78724.1"/>
    </source>
</evidence>
<name>A0A810PSC8_9FIRM</name>
<evidence type="ECO:0000313" key="3">
    <source>
        <dbReference type="Proteomes" id="UP000681343"/>
    </source>
</evidence>
<evidence type="ECO:0000256" key="1">
    <source>
        <dbReference type="SAM" id="Coils"/>
    </source>
</evidence>
<proteinExistence type="predicted"/>
<protein>
    <submittedName>
        <fullName evidence="2">Uncharacterized protein</fullName>
    </submittedName>
</protein>
<dbReference type="RefSeq" id="WP_212819692.1">
    <property type="nucleotide sequence ID" value="NZ_AP023415.1"/>
</dbReference>
<accession>A0A810PSC8</accession>
<dbReference type="EMBL" id="AP023415">
    <property type="protein sequence ID" value="BCK78724.1"/>
    <property type="molecule type" value="Genomic_DNA"/>
</dbReference>
<dbReference type="KEGG" id="vfa:MM35RIKEN_09160"/>